<sequence length="127" mass="13920">MIAKRSQLFRVLIVTVVASLGFAGEVTAHHGYDTTYDVGHPRTITGVIKAVRYTNPHIRMQLQTTGKLRRVWRIDLPSPTQAERRGLTRSFLKVGATATVVGWPAYDGSNEMGASQITIGGKTVQVN</sequence>
<protein>
    <recommendedName>
        <fullName evidence="4">DUF5666 domain-containing protein</fullName>
    </recommendedName>
</protein>
<comment type="caution">
    <text evidence="2">The sequence shown here is derived from an EMBL/GenBank/DDBJ whole genome shotgun (WGS) entry which is preliminary data.</text>
</comment>
<evidence type="ECO:0000256" key="1">
    <source>
        <dbReference type="SAM" id="SignalP"/>
    </source>
</evidence>
<proteinExistence type="predicted"/>
<organism evidence="2 3">
    <name type="scientific">Brasilonema octagenarum UFV-OR1</name>
    <dbReference type="NCBI Taxonomy" id="417115"/>
    <lineage>
        <taxon>Bacteria</taxon>
        <taxon>Bacillati</taxon>
        <taxon>Cyanobacteriota</taxon>
        <taxon>Cyanophyceae</taxon>
        <taxon>Nostocales</taxon>
        <taxon>Scytonemataceae</taxon>
        <taxon>Brasilonema</taxon>
        <taxon>Octagenarum group</taxon>
    </lineage>
</organism>
<dbReference type="EMBL" id="QMEC01000129">
    <property type="protein sequence ID" value="NMF65994.1"/>
    <property type="molecule type" value="Genomic_DNA"/>
</dbReference>
<evidence type="ECO:0000313" key="2">
    <source>
        <dbReference type="EMBL" id="NMF65994.1"/>
    </source>
</evidence>
<name>A0ABX1MGW2_9CYAN</name>
<feature type="chain" id="PRO_5046639488" description="DUF5666 domain-containing protein" evidence="1">
    <location>
        <begin position="24"/>
        <end position="127"/>
    </location>
</feature>
<evidence type="ECO:0000313" key="3">
    <source>
        <dbReference type="Proteomes" id="UP000762253"/>
    </source>
</evidence>
<evidence type="ECO:0008006" key="4">
    <source>
        <dbReference type="Google" id="ProtNLM"/>
    </source>
</evidence>
<gene>
    <name evidence="2" type="ORF">DP115_25900</name>
</gene>
<keyword evidence="3" id="KW-1185">Reference proteome</keyword>
<accession>A0ABX1MGW2</accession>
<dbReference type="RefSeq" id="WP_169267558.1">
    <property type="nucleotide sequence ID" value="NZ_QMEC01000129.1"/>
</dbReference>
<reference evidence="2 3" key="1">
    <citation type="submission" date="2018-06" db="EMBL/GenBank/DDBJ databases">
        <title>Comparative genomics of Brasilonema spp. strains.</title>
        <authorList>
            <person name="Alvarenga D.O."/>
            <person name="Fiore M.F."/>
            <person name="Varani A.M."/>
        </authorList>
    </citation>
    <scope>NUCLEOTIDE SEQUENCE [LARGE SCALE GENOMIC DNA]</scope>
    <source>
        <strain evidence="2 3">UFV-OR1</strain>
    </source>
</reference>
<feature type="signal peptide" evidence="1">
    <location>
        <begin position="1"/>
        <end position="23"/>
    </location>
</feature>
<dbReference type="InterPro" id="IPR046150">
    <property type="entry name" value="DUF6152"/>
</dbReference>
<keyword evidence="1" id="KW-0732">Signal</keyword>
<dbReference type="Proteomes" id="UP000762253">
    <property type="component" value="Unassembled WGS sequence"/>
</dbReference>
<dbReference type="Pfam" id="PF19649">
    <property type="entry name" value="DUF6152"/>
    <property type="match status" value="1"/>
</dbReference>